<evidence type="ECO:0000256" key="2">
    <source>
        <dbReference type="ARBA" id="ARBA00022490"/>
    </source>
</evidence>
<dbReference type="RefSeq" id="WP_135660222.1">
    <property type="nucleotide sequence ID" value="NZ_JAJUFJ010000008.1"/>
</dbReference>
<dbReference type="AlphaFoldDB" id="A0A4Z0YG67"/>
<sequence>MKEFCYVITDPEGIHARPAGMLVKEAGKFTSSIRLIKNGKAADAKRIFSVMSLAAKKGETIQVTVDGPDEENAAAAIRDFLEKNL</sequence>
<dbReference type="GO" id="GO:0009401">
    <property type="term" value="P:phosphoenolpyruvate-dependent sugar phosphotransferase system"/>
    <property type="evidence" value="ECO:0007669"/>
    <property type="project" value="UniProtKB-KW"/>
</dbReference>
<accession>A0A4Z0YG67</accession>
<dbReference type="PANTHER" id="PTHR33705:SF2">
    <property type="entry name" value="PHOSPHOCARRIER PROTEIN NPR"/>
    <property type="match status" value="1"/>
</dbReference>
<reference evidence="5 6" key="1">
    <citation type="submission" date="2019-04" db="EMBL/GenBank/DDBJ databases">
        <authorList>
            <person name="Poehlein A."/>
            <person name="Bengelsdorf F.R."/>
            <person name="Duerre P."/>
            <person name="Daniel R."/>
        </authorList>
    </citation>
    <scope>NUCLEOTIDE SEQUENCE [LARGE SCALE GENOMIC DNA]</scope>
    <source>
        <strain evidence="5 6">BS-1</strain>
    </source>
</reference>
<dbReference type="PANTHER" id="PTHR33705">
    <property type="entry name" value="PHOSPHOCARRIER PROTEIN HPR"/>
    <property type="match status" value="1"/>
</dbReference>
<dbReference type="OrthoDB" id="9809047at2"/>
<dbReference type="EC" id="2.7.11.-" evidence="5"/>
<dbReference type="InterPro" id="IPR000032">
    <property type="entry name" value="HPr-like"/>
</dbReference>
<evidence type="ECO:0000259" key="4">
    <source>
        <dbReference type="PROSITE" id="PS51350"/>
    </source>
</evidence>
<dbReference type="Proteomes" id="UP000297714">
    <property type="component" value="Unassembled WGS sequence"/>
</dbReference>
<keyword evidence="6" id="KW-1185">Reference proteome</keyword>
<feature type="domain" description="HPr" evidence="4">
    <location>
        <begin position="1"/>
        <end position="85"/>
    </location>
</feature>
<dbReference type="EMBL" id="SRMQ01000009">
    <property type="protein sequence ID" value="TGJ75952.1"/>
    <property type="molecule type" value="Genomic_DNA"/>
</dbReference>
<dbReference type="SUPFAM" id="SSF55594">
    <property type="entry name" value="HPr-like"/>
    <property type="match status" value="1"/>
</dbReference>
<dbReference type="Pfam" id="PF00381">
    <property type="entry name" value="PTS-HPr"/>
    <property type="match status" value="1"/>
</dbReference>
<keyword evidence="2" id="KW-0963">Cytoplasm</keyword>
<evidence type="ECO:0000313" key="6">
    <source>
        <dbReference type="Proteomes" id="UP000297714"/>
    </source>
</evidence>
<dbReference type="GO" id="GO:0005737">
    <property type="term" value="C:cytoplasm"/>
    <property type="evidence" value="ECO:0007669"/>
    <property type="project" value="UniProtKB-SubCell"/>
</dbReference>
<evidence type="ECO:0000313" key="5">
    <source>
        <dbReference type="EMBL" id="TGJ75952.1"/>
    </source>
</evidence>
<dbReference type="InterPro" id="IPR050399">
    <property type="entry name" value="HPr"/>
</dbReference>
<protein>
    <submittedName>
        <fullName evidence="5">Phosphocarrier protein HPr</fullName>
        <ecNumber evidence="5">2.7.11.-</ecNumber>
    </submittedName>
</protein>
<dbReference type="PRINTS" id="PR00107">
    <property type="entry name" value="PHOSPHOCPHPR"/>
</dbReference>
<organism evidence="5 6">
    <name type="scientific">Caproiciproducens galactitolivorans</name>
    <dbReference type="NCBI Taxonomy" id="642589"/>
    <lineage>
        <taxon>Bacteria</taxon>
        <taxon>Bacillati</taxon>
        <taxon>Bacillota</taxon>
        <taxon>Clostridia</taxon>
        <taxon>Eubacteriales</taxon>
        <taxon>Acutalibacteraceae</taxon>
        <taxon>Caproiciproducens</taxon>
    </lineage>
</organism>
<dbReference type="PROSITE" id="PS51350">
    <property type="entry name" value="PTS_HPR_DOM"/>
    <property type="match status" value="1"/>
</dbReference>
<dbReference type="NCBIfam" id="TIGR01003">
    <property type="entry name" value="PTS_HPr_family"/>
    <property type="match status" value="1"/>
</dbReference>
<gene>
    <name evidence="5" type="primary">ptsH_5</name>
    <name evidence="5" type="ORF">CAGA_19280</name>
</gene>
<evidence type="ECO:0000256" key="3">
    <source>
        <dbReference type="ARBA" id="ARBA00022683"/>
    </source>
</evidence>
<name>A0A4Z0YG67_9FIRM</name>
<evidence type="ECO:0000256" key="1">
    <source>
        <dbReference type="ARBA" id="ARBA00004496"/>
    </source>
</evidence>
<keyword evidence="3" id="KW-0598">Phosphotransferase system</keyword>
<keyword evidence="5" id="KW-0808">Transferase</keyword>
<dbReference type="CDD" id="cd00367">
    <property type="entry name" value="PTS-HPr_like"/>
    <property type="match status" value="1"/>
</dbReference>
<proteinExistence type="predicted"/>
<dbReference type="GO" id="GO:0016740">
    <property type="term" value="F:transferase activity"/>
    <property type="evidence" value="ECO:0007669"/>
    <property type="project" value="UniProtKB-KW"/>
</dbReference>
<dbReference type="Gene3D" id="3.30.1340.10">
    <property type="entry name" value="HPr-like"/>
    <property type="match status" value="1"/>
</dbReference>
<dbReference type="InterPro" id="IPR035895">
    <property type="entry name" value="HPr-like_sf"/>
</dbReference>
<comment type="caution">
    <text evidence="5">The sequence shown here is derived from an EMBL/GenBank/DDBJ whole genome shotgun (WGS) entry which is preliminary data.</text>
</comment>
<comment type="subcellular location">
    <subcellularLocation>
        <location evidence="1">Cytoplasm</location>
    </subcellularLocation>
</comment>